<evidence type="ECO:0000313" key="5">
    <source>
        <dbReference type="Proteomes" id="UP000269721"/>
    </source>
</evidence>
<feature type="compositionally biased region" description="Acidic residues" evidence="3">
    <location>
        <begin position="161"/>
        <end position="172"/>
    </location>
</feature>
<evidence type="ECO:0000256" key="3">
    <source>
        <dbReference type="SAM" id="MobiDB-lite"/>
    </source>
</evidence>
<proteinExistence type="predicted"/>
<gene>
    <name evidence="4" type="ORF">BDK51DRAFT_37049</name>
</gene>
<dbReference type="SUPFAM" id="SSF48452">
    <property type="entry name" value="TPR-like"/>
    <property type="match status" value="1"/>
</dbReference>
<sequence>MTDEPASTVPPAQPTAVDMGKAPQPDDSDDEIMDADRGIEAVPELVGEGTVALVKRQHEVAIAKLGAALSILSAHHGREGPECADVLCLYGKALLENHIEQSQPLGGGPAQNGELDKVAQAETPAKPASHFVFSGDGPEVQNDDGDEDYEDEEPPSGSGAGEDDEEEGEPDELQLAWESTDLARTIYEKMDPAEGEKKLGGVHLVLADIQLESDDFEKAAEEFSKALHFMTKTLRDDNRALAEARFKYALALEQMARLAEAREQFQGTVDVLQRKMASLKAEQGVEDSKGKGKAGAAEAEIEDLEGLVVEVQLKLDELVKEMQQKEQEEAAAAAAATTETPSTTTSTTASATQPVVALDVGGLVRSKIAKPDAAVAAAPVVAGTKRALEPESETKAEEKPEEAKKAKVE</sequence>
<evidence type="ECO:0000256" key="2">
    <source>
        <dbReference type="ARBA" id="ARBA00022803"/>
    </source>
</evidence>
<dbReference type="PANTHER" id="PTHR15081">
    <property type="entry name" value="NUCLEAR AUTOANTIGENIC SPERM PROTEIN NASP -RELATED"/>
    <property type="match status" value="1"/>
</dbReference>
<accession>A0A4P9W7T7</accession>
<feature type="region of interest" description="Disordered" evidence="3">
    <location>
        <begin position="370"/>
        <end position="409"/>
    </location>
</feature>
<dbReference type="GO" id="GO:0042393">
    <property type="term" value="F:histone binding"/>
    <property type="evidence" value="ECO:0007669"/>
    <property type="project" value="TreeGrafter"/>
</dbReference>
<dbReference type="PANTHER" id="PTHR15081:SF1">
    <property type="entry name" value="NUCLEAR AUTOANTIGENIC SPERM PROTEIN"/>
    <property type="match status" value="1"/>
</dbReference>
<organism evidence="4 5">
    <name type="scientific">Blyttiomyces helicus</name>
    <dbReference type="NCBI Taxonomy" id="388810"/>
    <lineage>
        <taxon>Eukaryota</taxon>
        <taxon>Fungi</taxon>
        <taxon>Fungi incertae sedis</taxon>
        <taxon>Chytridiomycota</taxon>
        <taxon>Chytridiomycota incertae sedis</taxon>
        <taxon>Chytridiomycetes</taxon>
        <taxon>Chytridiomycetes incertae sedis</taxon>
        <taxon>Blyttiomyces</taxon>
    </lineage>
</organism>
<keyword evidence="1" id="KW-0677">Repeat</keyword>
<dbReference type="AlphaFoldDB" id="A0A4P9W7T7"/>
<feature type="compositionally biased region" description="Acidic residues" evidence="3">
    <location>
        <begin position="141"/>
        <end position="154"/>
    </location>
</feature>
<feature type="compositionally biased region" description="Basic and acidic residues" evidence="3">
    <location>
        <begin position="386"/>
        <end position="409"/>
    </location>
</feature>
<keyword evidence="5" id="KW-1185">Reference proteome</keyword>
<keyword evidence="2" id="KW-0802">TPR repeat</keyword>
<feature type="region of interest" description="Disordered" evidence="3">
    <location>
        <begin position="121"/>
        <end position="172"/>
    </location>
</feature>
<dbReference type="Proteomes" id="UP000269721">
    <property type="component" value="Unassembled WGS sequence"/>
</dbReference>
<feature type="region of interest" description="Disordered" evidence="3">
    <location>
        <begin position="323"/>
        <end position="355"/>
    </location>
</feature>
<evidence type="ECO:0000256" key="1">
    <source>
        <dbReference type="ARBA" id="ARBA00022737"/>
    </source>
</evidence>
<dbReference type="EMBL" id="KZ997407">
    <property type="protein sequence ID" value="RKO87455.1"/>
    <property type="molecule type" value="Genomic_DNA"/>
</dbReference>
<feature type="region of interest" description="Disordered" evidence="3">
    <location>
        <begin position="1"/>
        <end position="31"/>
    </location>
</feature>
<dbReference type="GO" id="GO:0005654">
    <property type="term" value="C:nucleoplasm"/>
    <property type="evidence" value="ECO:0007669"/>
    <property type="project" value="TreeGrafter"/>
</dbReference>
<dbReference type="InterPro" id="IPR011990">
    <property type="entry name" value="TPR-like_helical_dom_sf"/>
</dbReference>
<evidence type="ECO:0000313" key="4">
    <source>
        <dbReference type="EMBL" id="RKO87455.1"/>
    </source>
</evidence>
<dbReference type="Gene3D" id="1.25.40.10">
    <property type="entry name" value="Tetratricopeptide repeat domain"/>
    <property type="match status" value="1"/>
</dbReference>
<reference evidence="5" key="1">
    <citation type="journal article" date="2018" name="Nat. Microbiol.">
        <title>Leveraging single-cell genomics to expand the fungal tree of life.</title>
        <authorList>
            <person name="Ahrendt S.R."/>
            <person name="Quandt C.A."/>
            <person name="Ciobanu D."/>
            <person name="Clum A."/>
            <person name="Salamov A."/>
            <person name="Andreopoulos B."/>
            <person name="Cheng J.F."/>
            <person name="Woyke T."/>
            <person name="Pelin A."/>
            <person name="Henrissat B."/>
            <person name="Reynolds N.K."/>
            <person name="Benny G.L."/>
            <person name="Smith M.E."/>
            <person name="James T.Y."/>
            <person name="Grigoriev I.V."/>
        </authorList>
    </citation>
    <scope>NUCLEOTIDE SEQUENCE [LARGE SCALE GENOMIC DNA]</scope>
</reference>
<feature type="compositionally biased region" description="Low complexity" evidence="3">
    <location>
        <begin position="373"/>
        <end position="382"/>
    </location>
</feature>
<dbReference type="GO" id="GO:0006335">
    <property type="term" value="P:DNA replication-dependent chromatin assembly"/>
    <property type="evidence" value="ECO:0007669"/>
    <property type="project" value="TreeGrafter"/>
</dbReference>
<feature type="compositionally biased region" description="Low complexity" evidence="3">
    <location>
        <begin position="330"/>
        <end position="352"/>
    </location>
</feature>
<evidence type="ECO:0008006" key="6">
    <source>
        <dbReference type="Google" id="ProtNLM"/>
    </source>
</evidence>
<dbReference type="GO" id="GO:0034080">
    <property type="term" value="P:CENP-A containing chromatin assembly"/>
    <property type="evidence" value="ECO:0007669"/>
    <property type="project" value="TreeGrafter"/>
</dbReference>
<dbReference type="OrthoDB" id="5587616at2759"/>
<name>A0A4P9W7T7_9FUNG</name>
<protein>
    <recommendedName>
        <fullName evidence="6">Tetratricopeptide SHNi-TPR domain-containing protein</fullName>
    </recommendedName>
</protein>
<dbReference type="InterPro" id="IPR051730">
    <property type="entry name" value="NASP-like"/>
</dbReference>